<accession>A0A449BFB8</accession>
<organism evidence="1 2">
    <name type="scientific">Haploplasma axanthum</name>
    <name type="common">Acholeplasma axanthum</name>
    <dbReference type="NCBI Taxonomy" id="29552"/>
    <lineage>
        <taxon>Bacteria</taxon>
        <taxon>Bacillati</taxon>
        <taxon>Mycoplasmatota</taxon>
        <taxon>Mollicutes</taxon>
        <taxon>Acholeplasmatales</taxon>
        <taxon>Acholeplasmataceae</taxon>
        <taxon>Haploplasma</taxon>
    </lineage>
</organism>
<evidence type="ECO:0000313" key="1">
    <source>
        <dbReference type="EMBL" id="VEU81132.1"/>
    </source>
</evidence>
<proteinExistence type="predicted"/>
<dbReference type="PROSITE" id="PS51257">
    <property type="entry name" value="PROKAR_LIPOPROTEIN"/>
    <property type="match status" value="1"/>
</dbReference>
<dbReference type="AlphaFoldDB" id="A0A449BFB8"/>
<evidence type="ECO:0008006" key="3">
    <source>
        <dbReference type="Google" id="ProtNLM"/>
    </source>
</evidence>
<name>A0A449BFB8_HAPAX</name>
<reference evidence="1 2" key="1">
    <citation type="submission" date="2019-01" db="EMBL/GenBank/DDBJ databases">
        <authorList>
            <consortium name="Pathogen Informatics"/>
        </authorList>
    </citation>
    <scope>NUCLEOTIDE SEQUENCE [LARGE SCALE GENOMIC DNA]</scope>
    <source>
        <strain evidence="1 2">NCTC10138</strain>
    </source>
</reference>
<protein>
    <recommendedName>
        <fullName evidence="3">Lipoprotein</fullName>
    </recommendedName>
</protein>
<evidence type="ECO:0000313" key="2">
    <source>
        <dbReference type="Proteomes" id="UP000289841"/>
    </source>
</evidence>
<dbReference type="EMBL" id="LR215048">
    <property type="protein sequence ID" value="VEU81132.1"/>
    <property type="molecule type" value="Genomic_DNA"/>
</dbReference>
<sequence>MKKIILFLSIIISILFLTSCGKKNQSVDIIDQKFEGNTYTLTLNVNKDLSSDETYELAYSSASEIYLQLKDKILQNKRYLNIIFMVNNEEKLKLNFVVNETIEHPGLKLLN</sequence>
<dbReference type="RefSeq" id="WP_026390285.1">
    <property type="nucleotide sequence ID" value="NZ_LR215048.1"/>
</dbReference>
<keyword evidence="2" id="KW-1185">Reference proteome</keyword>
<dbReference type="STRING" id="1278311.GCA_000428705_00653"/>
<dbReference type="Proteomes" id="UP000289841">
    <property type="component" value="Chromosome"/>
</dbReference>
<gene>
    <name evidence="1" type="ORF">NCTC10138_01524</name>
</gene>
<dbReference type="KEGG" id="aaxa:NCTC10138_01524"/>